<dbReference type="SUPFAM" id="SSF55729">
    <property type="entry name" value="Acyl-CoA N-acyltransferases (Nat)"/>
    <property type="match status" value="1"/>
</dbReference>
<keyword evidence="5" id="KW-1185">Reference proteome</keyword>
<evidence type="ECO:0000256" key="1">
    <source>
        <dbReference type="ARBA" id="ARBA00022679"/>
    </source>
</evidence>
<gene>
    <name evidence="4" type="ORF">DKB62_09280</name>
</gene>
<keyword evidence="1 4" id="KW-0808">Transferase</keyword>
<evidence type="ECO:0000256" key="2">
    <source>
        <dbReference type="ARBA" id="ARBA00023315"/>
    </source>
</evidence>
<dbReference type="InterPro" id="IPR051635">
    <property type="entry name" value="SNAT-like"/>
</dbReference>
<dbReference type="GO" id="GO:0008080">
    <property type="term" value="F:N-acetyltransferase activity"/>
    <property type="evidence" value="ECO:0007669"/>
    <property type="project" value="UniProtKB-ARBA"/>
</dbReference>
<evidence type="ECO:0000259" key="3">
    <source>
        <dbReference type="PROSITE" id="PS51186"/>
    </source>
</evidence>
<dbReference type="Gene3D" id="3.40.630.30">
    <property type="match status" value="1"/>
</dbReference>
<sequence>MDIVIRPAAPTDLKAVTAIEAACFPAAEAATEESFRQRLAAFTYSFLIAEKDGRPIGFINGCVTNKDELTDDLYESTALHDDDAPNVMVFGLDVIPQEQHQGFAAALMKAYIEKAESRRKKQIILTCKERLIPFYEQFGYECHGKSQSTHGGAVWYDMVLPLPR</sequence>
<evidence type="ECO:0000313" key="5">
    <source>
        <dbReference type="Proteomes" id="UP000254337"/>
    </source>
</evidence>
<name>A0A346B0U6_9FIRM</name>
<dbReference type="PROSITE" id="PS51186">
    <property type="entry name" value="GNAT"/>
    <property type="match status" value="1"/>
</dbReference>
<dbReference type="Proteomes" id="UP000254337">
    <property type="component" value="Chromosome"/>
</dbReference>
<dbReference type="CDD" id="cd04301">
    <property type="entry name" value="NAT_SF"/>
    <property type="match status" value="1"/>
</dbReference>
<proteinExistence type="predicted"/>
<dbReference type="Pfam" id="PF00583">
    <property type="entry name" value="Acetyltransf_1"/>
    <property type="match status" value="1"/>
</dbReference>
<organism evidence="4 5">
    <name type="scientific">Megasphaera stantonii</name>
    <dbReference type="NCBI Taxonomy" id="2144175"/>
    <lineage>
        <taxon>Bacteria</taxon>
        <taxon>Bacillati</taxon>
        <taxon>Bacillota</taxon>
        <taxon>Negativicutes</taxon>
        <taxon>Veillonellales</taxon>
        <taxon>Veillonellaceae</taxon>
        <taxon>Megasphaera</taxon>
    </lineage>
</organism>
<dbReference type="InterPro" id="IPR000182">
    <property type="entry name" value="GNAT_dom"/>
</dbReference>
<reference evidence="4 5" key="1">
    <citation type="submission" date="2018-05" db="EMBL/GenBank/DDBJ databases">
        <title>Complete genome sequence of Megasphaera sp. AJH120T, isolated from the ceca of a chicken.</title>
        <authorList>
            <person name="Maki J."/>
            <person name="Looft T."/>
        </authorList>
    </citation>
    <scope>NUCLEOTIDE SEQUENCE [LARGE SCALE GENOMIC DNA]</scope>
    <source>
        <strain evidence="4 5">AJH120</strain>
    </source>
</reference>
<feature type="domain" description="N-acetyltransferase" evidence="3">
    <location>
        <begin position="3"/>
        <end position="163"/>
    </location>
</feature>
<dbReference type="KEGG" id="meg:DKB62_09280"/>
<accession>A0A346B0U6</accession>
<dbReference type="InterPro" id="IPR016181">
    <property type="entry name" value="Acyl_CoA_acyltransferase"/>
</dbReference>
<dbReference type="PANTHER" id="PTHR10908">
    <property type="entry name" value="SEROTONIN N-ACETYLTRANSFERASE"/>
    <property type="match status" value="1"/>
</dbReference>
<protein>
    <submittedName>
        <fullName evidence="4">GNAT family N-acetyltransferase</fullName>
    </submittedName>
</protein>
<dbReference type="EMBL" id="CP029462">
    <property type="protein sequence ID" value="AXL21739.1"/>
    <property type="molecule type" value="Genomic_DNA"/>
</dbReference>
<dbReference type="RefSeq" id="WP_087476766.1">
    <property type="nucleotide sequence ID" value="NZ_CAUWMV010000003.1"/>
</dbReference>
<dbReference type="AlphaFoldDB" id="A0A346B0U6"/>
<dbReference type="OrthoDB" id="9800962at2"/>
<keyword evidence="2" id="KW-0012">Acyltransferase</keyword>
<dbReference type="PANTHER" id="PTHR10908:SF0">
    <property type="entry name" value="SEROTONIN N-ACETYLTRANSFERASE"/>
    <property type="match status" value="1"/>
</dbReference>
<evidence type="ECO:0000313" key="4">
    <source>
        <dbReference type="EMBL" id="AXL21739.1"/>
    </source>
</evidence>